<protein>
    <submittedName>
        <fullName evidence="1">(northern house mosquito) hypothetical protein</fullName>
    </submittedName>
</protein>
<accession>A0A8D8A4I2</accession>
<dbReference type="EMBL" id="HBUE01015141">
    <property type="protein sequence ID" value="CAG6450174.1"/>
    <property type="molecule type" value="Transcribed_RNA"/>
</dbReference>
<evidence type="ECO:0000313" key="1">
    <source>
        <dbReference type="EMBL" id="CAG6450174.1"/>
    </source>
</evidence>
<proteinExistence type="predicted"/>
<name>A0A8D8A4I2_CULPI</name>
<sequence>MLFPIVQCQKTYIRAGTSGTFVYHFCVSRLRSKTSFRCLSVGAHQADHGAKGKLVCLFRSPTISSPFFPASPAGLLLWLLRTLLWLSSEPRALRTTHQHV</sequence>
<reference evidence="1" key="1">
    <citation type="submission" date="2021-05" db="EMBL/GenBank/DDBJ databases">
        <authorList>
            <person name="Alioto T."/>
            <person name="Alioto T."/>
            <person name="Gomez Garrido J."/>
        </authorList>
    </citation>
    <scope>NUCLEOTIDE SEQUENCE</scope>
</reference>
<dbReference type="AlphaFoldDB" id="A0A8D8A4I2"/>
<organism evidence="1">
    <name type="scientific">Culex pipiens</name>
    <name type="common">House mosquito</name>
    <dbReference type="NCBI Taxonomy" id="7175"/>
    <lineage>
        <taxon>Eukaryota</taxon>
        <taxon>Metazoa</taxon>
        <taxon>Ecdysozoa</taxon>
        <taxon>Arthropoda</taxon>
        <taxon>Hexapoda</taxon>
        <taxon>Insecta</taxon>
        <taxon>Pterygota</taxon>
        <taxon>Neoptera</taxon>
        <taxon>Endopterygota</taxon>
        <taxon>Diptera</taxon>
        <taxon>Nematocera</taxon>
        <taxon>Culicoidea</taxon>
        <taxon>Culicidae</taxon>
        <taxon>Culicinae</taxon>
        <taxon>Culicini</taxon>
        <taxon>Culex</taxon>
        <taxon>Culex</taxon>
    </lineage>
</organism>